<name>A0A073JIL9_9RHOB</name>
<dbReference type="Pfam" id="PF01925">
    <property type="entry name" value="TauE"/>
    <property type="match status" value="1"/>
</dbReference>
<keyword evidence="3 5" id="KW-1133">Transmembrane helix</keyword>
<sequence>MAGFMRLWTPLHLAALAIAYVWLVQVSDLTTEVVSGLWFFFPVGIMGAIIANATGTGGGVVFVPVFTALEKGGIMVPPELQTLASLSPQESVGVSFMIQCFGMSVGALVWGRAIFVKDTLAWDEKIAPHTLLALTAAPLATGIPALLLTQNFVSVDGKSLIFYFKIFSLLLGTVLLLFTWAQRRQPASQRKLHVTPGELWVLLGLGIIGGAVTALFSVGIGEFLAIFLILKKFPTKVAIAVAVWVSVVCVLCGVWDNLLSGQVRIEIALIAIPGAIIGGFLAKQIAQVLGSLWLKTLASLWIIASSIYLLLT</sequence>
<keyword evidence="5" id="KW-1003">Cell membrane</keyword>
<dbReference type="InterPro" id="IPR051598">
    <property type="entry name" value="TSUP/Inactive_protease-like"/>
</dbReference>
<keyword evidence="2 5" id="KW-0812">Transmembrane</keyword>
<protein>
    <recommendedName>
        <fullName evidence="5">Probable membrane transporter protein</fullName>
    </recommendedName>
</protein>
<evidence type="ECO:0000256" key="5">
    <source>
        <dbReference type="RuleBase" id="RU363041"/>
    </source>
</evidence>
<evidence type="ECO:0000313" key="7">
    <source>
        <dbReference type="Proteomes" id="UP000027746"/>
    </source>
</evidence>
<evidence type="ECO:0000256" key="4">
    <source>
        <dbReference type="ARBA" id="ARBA00023136"/>
    </source>
</evidence>
<feature type="transmembrane region" description="Helical" evidence="5">
    <location>
        <begin position="127"/>
        <end position="148"/>
    </location>
</feature>
<dbReference type="GO" id="GO:0005886">
    <property type="term" value="C:plasma membrane"/>
    <property type="evidence" value="ECO:0007669"/>
    <property type="project" value="UniProtKB-SubCell"/>
</dbReference>
<dbReference type="InterPro" id="IPR002781">
    <property type="entry name" value="TM_pro_TauE-like"/>
</dbReference>
<keyword evidence="7" id="KW-1185">Reference proteome</keyword>
<dbReference type="EMBL" id="JAMD01000001">
    <property type="protein sequence ID" value="KEJ97547.1"/>
    <property type="molecule type" value="Genomic_DNA"/>
</dbReference>
<feature type="transmembrane region" description="Helical" evidence="5">
    <location>
        <begin position="292"/>
        <end position="311"/>
    </location>
</feature>
<dbReference type="PANTHER" id="PTHR43701">
    <property type="entry name" value="MEMBRANE TRANSPORTER PROTEIN MJ0441-RELATED"/>
    <property type="match status" value="1"/>
</dbReference>
<organism evidence="6 7">
    <name type="scientific">Pseudosulfitobacter pseudonitzschiae</name>
    <dbReference type="NCBI Taxonomy" id="1402135"/>
    <lineage>
        <taxon>Bacteria</taxon>
        <taxon>Pseudomonadati</taxon>
        <taxon>Pseudomonadota</taxon>
        <taxon>Alphaproteobacteria</taxon>
        <taxon>Rhodobacterales</taxon>
        <taxon>Roseobacteraceae</taxon>
        <taxon>Pseudosulfitobacter</taxon>
    </lineage>
</organism>
<comment type="subcellular location">
    <subcellularLocation>
        <location evidence="5">Cell membrane</location>
        <topology evidence="5">Multi-pass membrane protein</topology>
    </subcellularLocation>
    <subcellularLocation>
        <location evidence="1">Membrane</location>
        <topology evidence="1">Multi-pass membrane protein</topology>
    </subcellularLocation>
</comment>
<feature type="transmembrane region" description="Helical" evidence="5">
    <location>
        <begin position="160"/>
        <end position="178"/>
    </location>
</feature>
<comment type="caution">
    <text evidence="6">The sequence shown here is derived from an EMBL/GenBank/DDBJ whole genome shotgun (WGS) entry which is preliminary data.</text>
</comment>
<comment type="similarity">
    <text evidence="5">Belongs to the 4-toluene sulfonate uptake permease (TSUP) (TC 2.A.102) family.</text>
</comment>
<dbReference type="PANTHER" id="PTHR43701:SF2">
    <property type="entry name" value="MEMBRANE TRANSPORTER PROTEIN YJNA-RELATED"/>
    <property type="match status" value="1"/>
</dbReference>
<evidence type="ECO:0000313" key="6">
    <source>
        <dbReference type="EMBL" id="KEJ97547.1"/>
    </source>
</evidence>
<feature type="transmembrane region" description="Helical" evidence="5">
    <location>
        <begin position="199"/>
        <end position="230"/>
    </location>
</feature>
<reference evidence="6 7" key="1">
    <citation type="submission" date="2014-01" db="EMBL/GenBank/DDBJ databases">
        <title>Sulfitobacter sp. H3 (MCCC 1A00686) Genome Sequencing.</title>
        <authorList>
            <person name="Lai Q."/>
            <person name="Hong Z."/>
        </authorList>
    </citation>
    <scope>NUCLEOTIDE SEQUENCE [LARGE SCALE GENOMIC DNA]</scope>
    <source>
        <strain evidence="6 7">H3</strain>
    </source>
</reference>
<accession>A0A073JIL9</accession>
<feature type="transmembrane region" description="Helical" evidence="5">
    <location>
        <begin position="267"/>
        <end position="286"/>
    </location>
</feature>
<proteinExistence type="inferred from homology"/>
<feature type="transmembrane region" description="Helical" evidence="5">
    <location>
        <begin position="236"/>
        <end position="255"/>
    </location>
</feature>
<evidence type="ECO:0000256" key="1">
    <source>
        <dbReference type="ARBA" id="ARBA00004141"/>
    </source>
</evidence>
<feature type="transmembrane region" description="Helical" evidence="5">
    <location>
        <begin position="96"/>
        <end position="115"/>
    </location>
</feature>
<dbReference type="Proteomes" id="UP000027746">
    <property type="component" value="Unassembled WGS sequence"/>
</dbReference>
<gene>
    <name evidence="6" type="ORF">SUH3_00765</name>
</gene>
<keyword evidence="4 5" id="KW-0472">Membrane</keyword>
<evidence type="ECO:0000256" key="2">
    <source>
        <dbReference type="ARBA" id="ARBA00022692"/>
    </source>
</evidence>
<evidence type="ECO:0000256" key="3">
    <source>
        <dbReference type="ARBA" id="ARBA00022989"/>
    </source>
</evidence>
<dbReference type="AlphaFoldDB" id="A0A073JIL9"/>